<dbReference type="Gene3D" id="3.40.109.10">
    <property type="entry name" value="NADH Oxidase"/>
    <property type="match status" value="1"/>
</dbReference>
<feature type="domain" description="Nitroreductase" evidence="1">
    <location>
        <begin position="55"/>
        <end position="138"/>
    </location>
</feature>
<evidence type="ECO:0000313" key="2">
    <source>
        <dbReference type="EMBL" id="TVY80558.1"/>
    </source>
</evidence>
<accession>A0A8T9C4K0</accession>
<proteinExistence type="predicted"/>
<comment type="caution">
    <text evidence="2">The sequence shown here is derived from an EMBL/GenBank/DDBJ whole genome shotgun (WGS) entry which is preliminary data.</text>
</comment>
<dbReference type="AlphaFoldDB" id="A0A8T9C4K0"/>
<dbReference type="GO" id="GO:0016491">
    <property type="term" value="F:oxidoreductase activity"/>
    <property type="evidence" value="ECO:0007669"/>
    <property type="project" value="InterPro"/>
</dbReference>
<reference evidence="2 3" key="1">
    <citation type="submission" date="2018-05" db="EMBL/GenBank/DDBJ databases">
        <title>Genome sequencing and assembly of the regulated plant pathogen Lachnellula willkommii and related sister species for the development of diagnostic species identification markers.</title>
        <authorList>
            <person name="Giroux E."/>
            <person name="Bilodeau G."/>
        </authorList>
    </citation>
    <scope>NUCLEOTIDE SEQUENCE [LARGE SCALE GENOMIC DNA]</scope>
    <source>
        <strain evidence="2 3">CBS 268.59</strain>
    </source>
</reference>
<protein>
    <submittedName>
        <fullName evidence="2">Nitroreductase NfnB</fullName>
    </submittedName>
</protein>
<sequence>AAHTGLATALLTVAQVSEPNIPALPDAFKHYRTDLGKQVYNVGMGIARDDAAGRKAAVLRNWEFFGAPVVAIVCMDKALGLVDSMGVGMYLQTLLLGLTERGLQSCVEVSLAGYPEAVKKELEIGEELQVLCGVAIGYEDPNFKGNGLRIGREDVSVTTKWFEE</sequence>
<dbReference type="InterPro" id="IPR000415">
    <property type="entry name" value="Nitroreductase-like"/>
</dbReference>
<dbReference type="SUPFAM" id="SSF55469">
    <property type="entry name" value="FMN-dependent nitroreductase-like"/>
    <property type="match status" value="1"/>
</dbReference>
<dbReference type="OrthoDB" id="41362at2759"/>
<evidence type="ECO:0000259" key="1">
    <source>
        <dbReference type="Pfam" id="PF00881"/>
    </source>
</evidence>
<dbReference type="Pfam" id="PF00881">
    <property type="entry name" value="Nitroreductase"/>
    <property type="match status" value="1"/>
</dbReference>
<dbReference type="InterPro" id="IPR029479">
    <property type="entry name" value="Nitroreductase"/>
</dbReference>
<feature type="non-terminal residue" evidence="2">
    <location>
        <position position="164"/>
    </location>
</feature>
<organism evidence="2 3">
    <name type="scientific">Lachnellula suecica</name>
    <dbReference type="NCBI Taxonomy" id="602035"/>
    <lineage>
        <taxon>Eukaryota</taxon>
        <taxon>Fungi</taxon>
        <taxon>Dikarya</taxon>
        <taxon>Ascomycota</taxon>
        <taxon>Pezizomycotina</taxon>
        <taxon>Leotiomycetes</taxon>
        <taxon>Helotiales</taxon>
        <taxon>Lachnaceae</taxon>
        <taxon>Lachnellula</taxon>
    </lineage>
</organism>
<evidence type="ECO:0000313" key="3">
    <source>
        <dbReference type="Proteomes" id="UP000469558"/>
    </source>
</evidence>
<keyword evidence="3" id="KW-1185">Reference proteome</keyword>
<feature type="non-terminal residue" evidence="2">
    <location>
        <position position="1"/>
    </location>
</feature>
<name>A0A8T9C4K0_9HELO</name>
<gene>
    <name evidence="2" type="primary">nfnB</name>
    <name evidence="2" type="ORF">LSUE1_G003257</name>
</gene>
<dbReference type="EMBL" id="QGMK01000660">
    <property type="protein sequence ID" value="TVY80558.1"/>
    <property type="molecule type" value="Genomic_DNA"/>
</dbReference>
<dbReference type="Proteomes" id="UP000469558">
    <property type="component" value="Unassembled WGS sequence"/>
</dbReference>